<dbReference type="PANTHER" id="PTHR33266">
    <property type="entry name" value="CHROMOSOME 15, WHOLE GENOME SHOTGUN SEQUENCE"/>
    <property type="match status" value="1"/>
</dbReference>
<proteinExistence type="predicted"/>
<keyword evidence="3" id="KW-1185">Reference proteome</keyword>
<dbReference type="GeneID" id="34459393"/>
<feature type="region of interest" description="Disordered" evidence="1">
    <location>
        <begin position="1"/>
        <end position="24"/>
    </location>
</feature>
<accession>A0A1L9VWE3</accession>
<evidence type="ECO:0000313" key="3">
    <source>
        <dbReference type="Proteomes" id="UP000184300"/>
    </source>
</evidence>
<organism evidence="2 3">
    <name type="scientific">Aspergillus glaucus CBS 516.65</name>
    <dbReference type="NCBI Taxonomy" id="1160497"/>
    <lineage>
        <taxon>Eukaryota</taxon>
        <taxon>Fungi</taxon>
        <taxon>Dikarya</taxon>
        <taxon>Ascomycota</taxon>
        <taxon>Pezizomycotina</taxon>
        <taxon>Eurotiomycetes</taxon>
        <taxon>Eurotiomycetidae</taxon>
        <taxon>Eurotiales</taxon>
        <taxon>Aspergillaceae</taxon>
        <taxon>Aspergillus</taxon>
        <taxon>Aspergillus subgen. Aspergillus</taxon>
    </lineage>
</organism>
<dbReference type="VEuPathDB" id="FungiDB:ASPGLDRAFT_21794"/>
<dbReference type="STRING" id="1160497.A0A1L9VWE3"/>
<dbReference type="Proteomes" id="UP000184300">
    <property type="component" value="Unassembled WGS sequence"/>
</dbReference>
<dbReference type="PANTHER" id="PTHR33266:SF1">
    <property type="entry name" value="F-BOX DOMAIN-CONTAINING PROTEIN"/>
    <property type="match status" value="1"/>
</dbReference>
<dbReference type="EMBL" id="KV878889">
    <property type="protein sequence ID" value="OJJ88230.1"/>
    <property type="molecule type" value="Genomic_DNA"/>
</dbReference>
<reference evidence="3" key="1">
    <citation type="journal article" date="2017" name="Genome Biol.">
        <title>Comparative genomics reveals high biological diversity and specific adaptations in the industrially and medically important fungal genus Aspergillus.</title>
        <authorList>
            <person name="de Vries R.P."/>
            <person name="Riley R."/>
            <person name="Wiebenga A."/>
            <person name="Aguilar-Osorio G."/>
            <person name="Amillis S."/>
            <person name="Uchima C.A."/>
            <person name="Anderluh G."/>
            <person name="Asadollahi M."/>
            <person name="Askin M."/>
            <person name="Barry K."/>
            <person name="Battaglia E."/>
            <person name="Bayram O."/>
            <person name="Benocci T."/>
            <person name="Braus-Stromeyer S.A."/>
            <person name="Caldana C."/>
            <person name="Canovas D."/>
            <person name="Cerqueira G.C."/>
            <person name="Chen F."/>
            <person name="Chen W."/>
            <person name="Choi C."/>
            <person name="Clum A."/>
            <person name="Dos Santos R.A."/>
            <person name="Damasio A.R."/>
            <person name="Diallinas G."/>
            <person name="Emri T."/>
            <person name="Fekete E."/>
            <person name="Flipphi M."/>
            <person name="Freyberg S."/>
            <person name="Gallo A."/>
            <person name="Gournas C."/>
            <person name="Habgood R."/>
            <person name="Hainaut M."/>
            <person name="Harispe M.L."/>
            <person name="Henrissat B."/>
            <person name="Hilden K.S."/>
            <person name="Hope R."/>
            <person name="Hossain A."/>
            <person name="Karabika E."/>
            <person name="Karaffa L."/>
            <person name="Karanyi Z."/>
            <person name="Krasevec N."/>
            <person name="Kuo A."/>
            <person name="Kusch H."/>
            <person name="LaButti K."/>
            <person name="Lagendijk E.L."/>
            <person name="Lapidus A."/>
            <person name="Levasseur A."/>
            <person name="Lindquist E."/>
            <person name="Lipzen A."/>
            <person name="Logrieco A.F."/>
            <person name="MacCabe A."/>
            <person name="Maekelae M.R."/>
            <person name="Malavazi I."/>
            <person name="Melin P."/>
            <person name="Meyer V."/>
            <person name="Mielnichuk N."/>
            <person name="Miskei M."/>
            <person name="Molnar A.P."/>
            <person name="Mule G."/>
            <person name="Ngan C.Y."/>
            <person name="Orejas M."/>
            <person name="Orosz E."/>
            <person name="Ouedraogo J.P."/>
            <person name="Overkamp K.M."/>
            <person name="Park H.-S."/>
            <person name="Perrone G."/>
            <person name="Piumi F."/>
            <person name="Punt P.J."/>
            <person name="Ram A.F."/>
            <person name="Ramon A."/>
            <person name="Rauscher S."/>
            <person name="Record E."/>
            <person name="Riano-Pachon D.M."/>
            <person name="Robert V."/>
            <person name="Roehrig J."/>
            <person name="Ruller R."/>
            <person name="Salamov A."/>
            <person name="Salih N.S."/>
            <person name="Samson R.A."/>
            <person name="Sandor E."/>
            <person name="Sanguinetti M."/>
            <person name="Schuetze T."/>
            <person name="Sepcic K."/>
            <person name="Shelest E."/>
            <person name="Sherlock G."/>
            <person name="Sophianopoulou V."/>
            <person name="Squina F.M."/>
            <person name="Sun H."/>
            <person name="Susca A."/>
            <person name="Todd R.B."/>
            <person name="Tsang A."/>
            <person name="Unkles S.E."/>
            <person name="van de Wiele N."/>
            <person name="van Rossen-Uffink D."/>
            <person name="Oliveira J.V."/>
            <person name="Vesth T.C."/>
            <person name="Visser J."/>
            <person name="Yu J.-H."/>
            <person name="Zhou M."/>
            <person name="Andersen M.R."/>
            <person name="Archer D.B."/>
            <person name="Baker S.E."/>
            <person name="Benoit I."/>
            <person name="Brakhage A.A."/>
            <person name="Braus G.H."/>
            <person name="Fischer R."/>
            <person name="Frisvad J.C."/>
            <person name="Goldman G.H."/>
            <person name="Houbraken J."/>
            <person name="Oakley B."/>
            <person name="Pocsi I."/>
            <person name="Scazzocchio C."/>
            <person name="Seiboth B."/>
            <person name="vanKuyk P.A."/>
            <person name="Wortman J."/>
            <person name="Dyer P.S."/>
            <person name="Grigoriev I.V."/>
        </authorList>
    </citation>
    <scope>NUCLEOTIDE SEQUENCE [LARGE SCALE GENOMIC DNA]</scope>
    <source>
        <strain evidence="3">CBS 516.65</strain>
    </source>
</reference>
<dbReference type="AlphaFoldDB" id="A0A1L9VWE3"/>
<dbReference type="OrthoDB" id="4225869at2759"/>
<name>A0A1L9VWE3_ASPGL</name>
<gene>
    <name evidence="2" type="ORF">ASPGLDRAFT_21794</name>
</gene>
<evidence type="ECO:0000256" key="1">
    <source>
        <dbReference type="SAM" id="MobiDB-lite"/>
    </source>
</evidence>
<evidence type="ECO:0000313" key="2">
    <source>
        <dbReference type="EMBL" id="OJJ88230.1"/>
    </source>
</evidence>
<dbReference type="RefSeq" id="XP_022404906.1">
    <property type="nucleotide sequence ID" value="XM_022543132.1"/>
</dbReference>
<protein>
    <submittedName>
        <fullName evidence="2">Uncharacterized protein</fullName>
    </submittedName>
</protein>
<feature type="region of interest" description="Disordered" evidence="1">
    <location>
        <begin position="851"/>
        <end position="881"/>
    </location>
</feature>
<sequence length="953" mass="107423">MDLEFQTPLPQAIKRPPGTPPDGEYTKKAIHDAFEQNLARILLNVKSNWRSCTTLTEFAELAEIDDTQAGLLDILWRKQSTNVLVYIWDRASSCIASVKKHFDDKQRQRIRWVDATRATEEEKDWMVSIYVMLLRIHAPDLMLVNDTSSYFRKMLQLSPAAPITPAIDPAARKAENAFHRESLPGRDVATPVLDAIFKRYKEYDSQYFFSPYAAIVGPSGIGKSFTIQQIARSGTYVVYTCLAKDRSHSYPRRSVVADEIDEFTERGETTIFFESFLAASLCNVQLCRDLGISPLGLFDILVKKKFERFQEKICDVVHFLYERAKAFYIGMHGHPRVRSEENIDYGDDGFYQEHVNHYLPDYRREARKIFEEIYHDFANDPIKLQLYLTDKSGLARKSDKPDTLMCFDEARGLFSRDTKLSQEAREMKFLALRRAMRHMTKISKHEDRKQFFGLFLDTTARMADFTPSHGYDASLKWNPPGKLKLLKPIFELDSFDVFGISEEDGWSQLRAAAMTPESAELPGDLVYLLSLGRPLWGALLQQPGGGAASVLGVADTKMFGGRMRTPGGAISTVEALALLSYRVNFYVGMPALADTLTIHYLRYIVGVDEDRTFMQTAQPTEPILAHSSANVMRREPAIRLEVLRALYDSVVKGTIHLGDLGEIAATLLLLFSFDKLFGQQYARPRPMKLARLVESLFGSDSTVLAEVVDRMNDNDNLQILWGNGCVFFTHFVRLSDPPTHTSLRRAFYRGAALFPPPGFKGCDIIVPVYLPASNTMSYFLLQVKNRKNDVMSPAIKTEARDSLRAAAKLMPQIAMGHLAMMMSLRSLHNHESAVTVYPGENNKYSQMLRSATKDKGKGQGQDKANDNGNGNGKSQRKSKGEVYNFNDMHRVVVLAVGMSLDLYSGLVHPAEEDDDDQQTSAASLKTLKKLLACTSDVNLNETSSYHRHLGPIG</sequence>